<proteinExistence type="predicted"/>
<dbReference type="Pfam" id="PF09851">
    <property type="entry name" value="SHOCT"/>
    <property type="match status" value="1"/>
</dbReference>
<dbReference type="PATRIC" id="fig|1449351.3.peg.1731"/>
<dbReference type="Proteomes" id="UP000023430">
    <property type="component" value="Unassembled WGS sequence"/>
</dbReference>
<evidence type="ECO:0000256" key="1">
    <source>
        <dbReference type="SAM" id="MobiDB-lite"/>
    </source>
</evidence>
<dbReference type="STRING" id="1449351.RISW2_01535"/>
<protein>
    <recommendedName>
        <fullName evidence="2">SHOCT domain-containing protein</fullName>
    </recommendedName>
</protein>
<evidence type="ECO:0000313" key="4">
    <source>
        <dbReference type="Proteomes" id="UP000023430"/>
    </source>
</evidence>
<comment type="caution">
    <text evidence="3">The sequence shown here is derived from an EMBL/GenBank/DDBJ whole genome shotgun (WGS) entry which is preliminary data.</text>
</comment>
<dbReference type="EMBL" id="JAME01000010">
    <property type="protein sequence ID" value="ETX29380.1"/>
    <property type="molecule type" value="Genomic_DNA"/>
</dbReference>
<evidence type="ECO:0000313" key="3">
    <source>
        <dbReference type="EMBL" id="ETX29380.1"/>
    </source>
</evidence>
<dbReference type="InterPro" id="IPR018649">
    <property type="entry name" value="SHOCT"/>
</dbReference>
<gene>
    <name evidence="3" type="ORF">RISW2_01535</name>
</gene>
<organism evidence="3 4">
    <name type="scientific">Roseivivax isoporae LMG 25204</name>
    <dbReference type="NCBI Taxonomy" id="1449351"/>
    <lineage>
        <taxon>Bacteria</taxon>
        <taxon>Pseudomonadati</taxon>
        <taxon>Pseudomonadota</taxon>
        <taxon>Alphaproteobacteria</taxon>
        <taxon>Rhodobacterales</taxon>
        <taxon>Roseobacteraceae</taxon>
        <taxon>Roseivivax</taxon>
    </lineage>
</organism>
<dbReference type="AlphaFoldDB" id="X7F9A0"/>
<name>X7F9A0_9RHOB</name>
<feature type="domain" description="SHOCT" evidence="2">
    <location>
        <begin position="211"/>
        <end position="238"/>
    </location>
</feature>
<accession>X7F9A0</accession>
<evidence type="ECO:0000259" key="2">
    <source>
        <dbReference type="Pfam" id="PF09851"/>
    </source>
</evidence>
<dbReference type="eggNOG" id="ENOG502ZA0Y">
    <property type="taxonomic scope" value="Bacteria"/>
</dbReference>
<dbReference type="OrthoDB" id="1778949at2"/>
<reference evidence="3 4" key="1">
    <citation type="submission" date="2014-01" db="EMBL/GenBank/DDBJ databases">
        <title>Roseivivax isoporae LMG 25204 Genome Sequencing.</title>
        <authorList>
            <person name="Lai Q."/>
            <person name="Li G."/>
            <person name="Shao Z."/>
        </authorList>
    </citation>
    <scope>NUCLEOTIDE SEQUENCE [LARGE SCALE GENOMIC DNA]</scope>
    <source>
        <strain evidence="3 4">LMG 25204</strain>
    </source>
</reference>
<feature type="region of interest" description="Disordered" evidence="1">
    <location>
        <begin position="185"/>
        <end position="207"/>
    </location>
</feature>
<sequence length="241" mass="25066">MTLTTQGEDLASRLAERHGTSVDAVRTLIAAVVAGNGRQAQFSHPDLGGMGQWSSGGMTMVGDMFNTRLQALVAALCADIAQAAGDASLVARPAPGSGGTGQSRSGAWWPETLGIPTSTGSQNDTAYAVFPDSRRLATRIGGRVTVHDTRDHVIGGVGQQQSGGADMTFTSQFGIVRLRDLPVVSGEEAKATESPSDAGRPETGGTDDVFAALEKLGALRDKGILSEEEFARKKAELLARI</sequence>
<dbReference type="RefSeq" id="WP_043769095.1">
    <property type="nucleotide sequence ID" value="NZ_JAME01000010.1"/>
</dbReference>
<keyword evidence="4" id="KW-1185">Reference proteome</keyword>